<proteinExistence type="predicted"/>
<comment type="caution">
    <text evidence="2">The sequence shown here is derived from an EMBL/GenBank/DDBJ whole genome shotgun (WGS) entry which is preliminary data.</text>
</comment>
<dbReference type="PROSITE" id="PS51819">
    <property type="entry name" value="VOC"/>
    <property type="match status" value="1"/>
</dbReference>
<dbReference type="InterPro" id="IPR054575">
    <property type="entry name" value="At5g48480-like_C"/>
</dbReference>
<dbReference type="SUPFAM" id="SSF54593">
    <property type="entry name" value="Glyoxalase/Bleomycin resistance protein/Dihydroxybiphenyl dioxygenase"/>
    <property type="match status" value="1"/>
</dbReference>
<dbReference type="OrthoDB" id="673150at2759"/>
<organism evidence="2 3">
    <name type="scientific">Rhynchospora breviuscula</name>
    <dbReference type="NCBI Taxonomy" id="2022672"/>
    <lineage>
        <taxon>Eukaryota</taxon>
        <taxon>Viridiplantae</taxon>
        <taxon>Streptophyta</taxon>
        <taxon>Embryophyta</taxon>
        <taxon>Tracheophyta</taxon>
        <taxon>Spermatophyta</taxon>
        <taxon>Magnoliopsida</taxon>
        <taxon>Liliopsida</taxon>
        <taxon>Poales</taxon>
        <taxon>Cyperaceae</taxon>
        <taxon>Cyperoideae</taxon>
        <taxon>Rhynchosporeae</taxon>
        <taxon>Rhynchospora</taxon>
    </lineage>
</organism>
<reference evidence="2" key="1">
    <citation type="journal article" date="2022" name="Cell">
        <title>Repeat-based holocentromeres influence genome architecture and karyotype evolution.</title>
        <authorList>
            <person name="Hofstatter P.G."/>
            <person name="Thangavel G."/>
            <person name="Lux T."/>
            <person name="Neumann P."/>
            <person name="Vondrak T."/>
            <person name="Novak P."/>
            <person name="Zhang M."/>
            <person name="Costa L."/>
            <person name="Castellani M."/>
            <person name="Scott A."/>
            <person name="Toegelov H."/>
            <person name="Fuchs J."/>
            <person name="Mata-Sucre Y."/>
            <person name="Dias Y."/>
            <person name="Vanzela A.L.L."/>
            <person name="Huettel B."/>
            <person name="Almeida C.C.S."/>
            <person name="Simkova H."/>
            <person name="Souza G."/>
            <person name="Pedrosa-Harand A."/>
            <person name="Macas J."/>
            <person name="Mayer K.F.X."/>
            <person name="Houben A."/>
            <person name="Marques A."/>
        </authorList>
    </citation>
    <scope>NUCLEOTIDE SEQUENCE</scope>
    <source>
        <strain evidence="2">RhyBre1mFocal</strain>
    </source>
</reference>
<dbReference type="PANTHER" id="PTHR34109">
    <property type="entry name" value="BNAUNNG04460D PROTEIN-RELATED"/>
    <property type="match status" value="1"/>
</dbReference>
<accession>A0A9Q0C1S5</accession>
<dbReference type="Pfam" id="PF22656">
    <property type="entry name" value="At5g48480-like_N"/>
    <property type="match status" value="1"/>
</dbReference>
<dbReference type="AlphaFoldDB" id="A0A9Q0C1S5"/>
<sequence>MAEEATNGASSGVAISGVLVQVSVPATKAEEAVTFYKAAFGAEEVRRSSCSKRKADQEQPALHCAELKIGGSSFLICGQIEDSTVAKGEVAPVLIRVQVDDVEGAVSKAVQAGAQLQGEISEDEAACGGGTLGKLVDPFGVSWAVIAPAKVTEVEA</sequence>
<dbReference type="Gene3D" id="3.10.180.10">
    <property type="entry name" value="2,3-Dihydroxybiphenyl 1,2-Dioxygenase, domain 1"/>
    <property type="match status" value="1"/>
</dbReference>
<evidence type="ECO:0000313" key="3">
    <source>
        <dbReference type="Proteomes" id="UP001151287"/>
    </source>
</evidence>
<evidence type="ECO:0000313" key="2">
    <source>
        <dbReference type="EMBL" id="KAJ1685686.1"/>
    </source>
</evidence>
<keyword evidence="3" id="KW-1185">Reference proteome</keyword>
<dbReference type="Proteomes" id="UP001151287">
    <property type="component" value="Unassembled WGS sequence"/>
</dbReference>
<dbReference type="PANTHER" id="PTHR34109:SF1">
    <property type="entry name" value="VOC DOMAIN-CONTAINING PROTEIN"/>
    <property type="match status" value="1"/>
</dbReference>
<dbReference type="InterPro" id="IPR054576">
    <property type="entry name" value="At5g48480-like_N"/>
</dbReference>
<dbReference type="InterPro" id="IPR037523">
    <property type="entry name" value="VOC_core"/>
</dbReference>
<name>A0A9Q0C1S5_9POAL</name>
<feature type="domain" description="VOC" evidence="1">
    <location>
        <begin position="18"/>
        <end position="148"/>
    </location>
</feature>
<dbReference type="Pfam" id="PF22650">
    <property type="entry name" value="At5g48480-like_C"/>
    <property type="match status" value="1"/>
</dbReference>
<dbReference type="EMBL" id="JAMQYH010000005">
    <property type="protein sequence ID" value="KAJ1685686.1"/>
    <property type="molecule type" value="Genomic_DNA"/>
</dbReference>
<gene>
    <name evidence="2" type="ORF">LUZ63_017076</name>
</gene>
<dbReference type="InterPro" id="IPR029068">
    <property type="entry name" value="Glyas_Bleomycin-R_OHBP_Dase"/>
</dbReference>
<evidence type="ECO:0000259" key="1">
    <source>
        <dbReference type="PROSITE" id="PS51819"/>
    </source>
</evidence>
<protein>
    <recommendedName>
        <fullName evidence="1">VOC domain-containing protein</fullName>
    </recommendedName>
</protein>